<feature type="compositionally biased region" description="Polar residues" evidence="1">
    <location>
        <begin position="37"/>
        <end position="53"/>
    </location>
</feature>
<dbReference type="Proteomes" id="UP000596742">
    <property type="component" value="Unassembled WGS sequence"/>
</dbReference>
<accession>A0A8B6GRR7</accession>
<keyword evidence="3" id="KW-1185">Reference proteome</keyword>
<proteinExistence type="predicted"/>
<dbReference type="EMBL" id="UYJE01008883">
    <property type="protein sequence ID" value="VDI68129.1"/>
    <property type="molecule type" value="Genomic_DNA"/>
</dbReference>
<gene>
    <name evidence="2" type="ORF">MGAL_10B063393</name>
</gene>
<evidence type="ECO:0000313" key="3">
    <source>
        <dbReference type="Proteomes" id="UP000596742"/>
    </source>
</evidence>
<protein>
    <submittedName>
        <fullName evidence="2">Uncharacterized protein</fullName>
    </submittedName>
</protein>
<evidence type="ECO:0000313" key="2">
    <source>
        <dbReference type="EMBL" id="VDI68129.1"/>
    </source>
</evidence>
<sequence length="191" mass="22019">MRTPFWESTTFLAGRLSKTLPYLPQYATKRDKESKQKSNTNITNHTATSNSEGYKTSDAFRKAVYRAKQQLPTSPKQFATVLSGLAVKATLRKRKALNEEGILLTPSKRRRLNLYDKSYSRNIEELKNKSTKRKKGALKRRRILASAIVWSRTAKEVSKMGLSWEFAFRASKLEGVWDRQNRSDKLDKETI</sequence>
<reference evidence="2" key="1">
    <citation type="submission" date="2018-11" db="EMBL/GenBank/DDBJ databases">
        <authorList>
            <person name="Alioto T."/>
            <person name="Alioto T."/>
        </authorList>
    </citation>
    <scope>NUCLEOTIDE SEQUENCE</scope>
</reference>
<dbReference type="AlphaFoldDB" id="A0A8B6GRR7"/>
<evidence type="ECO:0000256" key="1">
    <source>
        <dbReference type="SAM" id="MobiDB-lite"/>
    </source>
</evidence>
<organism evidence="2 3">
    <name type="scientific">Mytilus galloprovincialis</name>
    <name type="common">Mediterranean mussel</name>
    <dbReference type="NCBI Taxonomy" id="29158"/>
    <lineage>
        <taxon>Eukaryota</taxon>
        <taxon>Metazoa</taxon>
        <taxon>Spiralia</taxon>
        <taxon>Lophotrochozoa</taxon>
        <taxon>Mollusca</taxon>
        <taxon>Bivalvia</taxon>
        <taxon>Autobranchia</taxon>
        <taxon>Pteriomorphia</taxon>
        <taxon>Mytilida</taxon>
        <taxon>Mytiloidea</taxon>
        <taxon>Mytilidae</taxon>
        <taxon>Mytilinae</taxon>
        <taxon>Mytilus</taxon>
    </lineage>
</organism>
<feature type="region of interest" description="Disordered" evidence="1">
    <location>
        <begin position="28"/>
        <end position="53"/>
    </location>
</feature>
<comment type="caution">
    <text evidence="2">The sequence shown here is derived from an EMBL/GenBank/DDBJ whole genome shotgun (WGS) entry which is preliminary data.</text>
</comment>
<name>A0A8B6GRR7_MYTGA</name>